<accession>A0A1F5N7F4</accession>
<evidence type="ECO:0000259" key="3">
    <source>
        <dbReference type="Pfam" id="PF01551"/>
    </source>
</evidence>
<dbReference type="InterPro" id="IPR050570">
    <property type="entry name" value="Cell_wall_metabolism_enzyme"/>
</dbReference>
<feature type="domain" description="M23ase beta-sheet core" evidence="3">
    <location>
        <begin position="54"/>
        <end position="168"/>
    </location>
</feature>
<dbReference type="EMBL" id="MFEH01000007">
    <property type="protein sequence ID" value="OGE73575.1"/>
    <property type="molecule type" value="Genomic_DNA"/>
</dbReference>
<dbReference type="Proteomes" id="UP000177610">
    <property type="component" value="Unassembled WGS sequence"/>
</dbReference>
<evidence type="ECO:0000313" key="4">
    <source>
        <dbReference type="EMBL" id="OGE73575.1"/>
    </source>
</evidence>
<dbReference type="STRING" id="1817821.A2717_03105"/>
<feature type="chain" id="PRO_5009520084" description="M23ase beta-sheet core domain-containing protein" evidence="2">
    <location>
        <begin position="23"/>
        <end position="482"/>
    </location>
</feature>
<feature type="signal peptide" evidence="2">
    <location>
        <begin position="1"/>
        <end position="22"/>
    </location>
</feature>
<dbReference type="Gene3D" id="2.70.70.10">
    <property type="entry name" value="Glucose Permease (Domain IIA)"/>
    <property type="match status" value="1"/>
</dbReference>
<dbReference type="SUPFAM" id="SSF69318">
    <property type="entry name" value="Integrin alpha N-terminal domain"/>
    <property type="match status" value="1"/>
</dbReference>
<dbReference type="Pfam" id="PF13517">
    <property type="entry name" value="FG-GAP_3"/>
    <property type="match status" value="1"/>
</dbReference>
<evidence type="ECO:0000256" key="2">
    <source>
        <dbReference type="SAM" id="SignalP"/>
    </source>
</evidence>
<sequence length="482" mass="51355">MRKFLLLVLVLSNLFWLTETKAQTPLIRPITFPVIGSVTYWDDFGAPRGDGSRSHEGNDLMGRKMLPLVAAVDGTVRSVTYPQATYGYSVTIEDAEGYTYHYIHMNNDTPGTDDGKGDGINAYAVDIQRGNKVVAGQLIGYMGDSGNAETTTAHLHFEIRKDRVPYSPYASLQAAKKITTPVERPVQPQEILPYGGFQGGANVAVGNLDSDTSSEIVTGAGTGGGPHIQIFDEGVQEPKFGFFAYAVGFRGGVDVATGDLDGDGIDEIITGPISGGGPHVKAFKADGTEILSFLAYDPKFLGGIKVSAADLNNDGKAEIVTAPNKGGGPHVKIFTADGNVFWDFFAYDKAFTAGIDVAAGKGLIVTAPNAGGGPHVKIFNSAGTITGEFMAYDPNHRGGVRVAASSNQIVTAPLLGGPDIRKFDTAGNKLDDDSAFEPWWPGSWDVATRNGNTYMSTGPNTRRRTSAREVDFASQFFFNNND</sequence>
<dbReference type="SUPFAM" id="SSF51261">
    <property type="entry name" value="Duplicated hybrid motif"/>
    <property type="match status" value="1"/>
</dbReference>
<dbReference type="GO" id="GO:0004222">
    <property type="term" value="F:metalloendopeptidase activity"/>
    <property type="evidence" value="ECO:0007669"/>
    <property type="project" value="TreeGrafter"/>
</dbReference>
<name>A0A1F5N7F4_9BACT</name>
<organism evidence="4 5">
    <name type="scientific">Candidatus Doudnabacteria bacterium RIFCSPHIGHO2_01_FULL_41_86</name>
    <dbReference type="NCBI Taxonomy" id="1817821"/>
    <lineage>
        <taxon>Bacteria</taxon>
        <taxon>Candidatus Doudnaibacteriota</taxon>
    </lineage>
</organism>
<dbReference type="CDD" id="cd12797">
    <property type="entry name" value="M23_peptidase"/>
    <property type="match status" value="1"/>
</dbReference>
<evidence type="ECO:0000313" key="5">
    <source>
        <dbReference type="Proteomes" id="UP000177610"/>
    </source>
</evidence>
<dbReference type="Pfam" id="PF01551">
    <property type="entry name" value="Peptidase_M23"/>
    <property type="match status" value="1"/>
</dbReference>
<dbReference type="PANTHER" id="PTHR21666">
    <property type="entry name" value="PEPTIDASE-RELATED"/>
    <property type="match status" value="1"/>
</dbReference>
<protein>
    <recommendedName>
        <fullName evidence="3">M23ase beta-sheet core domain-containing protein</fullName>
    </recommendedName>
</protein>
<dbReference type="InterPro" id="IPR016047">
    <property type="entry name" value="M23ase_b-sheet_dom"/>
</dbReference>
<dbReference type="InterPro" id="IPR028994">
    <property type="entry name" value="Integrin_alpha_N"/>
</dbReference>
<reference evidence="4 5" key="1">
    <citation type="journal article" date="2016" name="Nat. Commun.">
        <title>Thousands of microbial genomes shed light on interconnected biogeochemical processes in an aquifer system.</title>
        <authorList>
            <person name="Anantharaman K."/>
            <person name="Brown C.T."/>
            <person name="Hug L.A."/>
            <person name="Sharon I."/>
            <person name="Castelle C.J."/>
            <person name="Probst A.J."/>
            <person name="Thomas B.C."/>
            <person name="Singh A."/>
            <person name="Wilkins M.J."/>
            <person name="Karaoz U."/>
            <person name="Brodie E.L."/>
            <person name="Williams K.H."/>
            <person name="Hubbard S.S."/>
            <person name="Banfield J.F."/>
        </authorList>
    </citation>
    <scope>NUCLEOTIDE SEQUENCE [LARGE SCALE GENOMIC DNA]</scope>
</reference>
<dbReference type="InterPro" id="IPR011055">
    <property type="entry name" value="Dup_hybrid_motif"/>
</dbReference>
<dbReference type="AlphaFoldDB" id="A0A1F5N7F4"/>
<keyword evidence="1 2" id="KW-0732">Signal</keyword>
<comment type="caution">
    <text evidence="4">The sequence shown here is derived from an EMBL/GenBank/DDBJ whole genome shotgun (WGS) entry which is preliminary data.</text>
</comment>
<proteinExistence type="predicted"/>
<dbReference type="PANTHER" id="PTHR21666:SF270">
    <property type="entry name" value="MUREIN HYDROLASE ACTIVATOR ENVC"/>
    <property type="match status" value="1"/>
</dbReference>
<evidence type="ECO:0000256" key="1">
    <source>
        <dbReference type="ARBA" id="ARBA00022729"/>
    </source>
</evidence>
<gene>
    <name evidence="4" type="ORF">A2717_03105</name>
</gene>
<dbReference type="InterPro" id="IPR013517">
    <property type="entry name" value="FG-GAP"/>
</dbReference>